<dbReference type="Pfam" id="PF17765">
    <property type="entry name" value="MLTR_LBD"/>
    <property type="match status" value="1"/>
</dbReference>
<dbReference type="EMBL" id="CP073767">
    <property type="protein sequence ID" value="UWZ57606.1"/>
    <property type="molecule type" value="Genomic_DNA"/>
</dbReference>
<dbReference type="PANTHER" id="PTHR35010:SF2">
    <property type="entry name" value="BLL4672 PROTEIN"/>
    <property type="match status" value="1"/>
</dbReference>
<evidence type="ECO:0000313" key="3">
    <source>
        <dbReference type="Proteomes" id="UP001058003"/>
    </source>
</evidence>
<dbReference type="InterPro" id="IPR041413">
    <property type="entry name" value="MLTR_LBD"/>
</dbReference>
<gene>
    <name evidence="2" type="ORF">Daura_16430</name>
</gene>
<proteinExistence type="predicted"/>
<feature type="domain" description="MmyB-like transcription regulator ligand binding" evidence="1">
    <location>
        <begin position="32"/>
        <end position="194"/>
    </location>
</feature>
<dbReference type="Gene3D" id="3.30.450.180">
    <property type="match status" value="1"/>
</dbReference>
<keyword evidence="3" id="KW-1185">Reference proteome</keyword>
<sequence length="212" mass="23334">MYTLNDDGLAHLRELARPAARPRRRSRQPERVSPGLLRLLDLWPDTPAVVVGRHLDVLANNRLAAALNHCSVKGQNMVRVAFLEPYARRLYADWPRVAAETVASLRARAGTDLDDPRLTELVGELSLKSDEFRRLWARHDVGVKTAGTKRFAHPMVGELTLSYETFSVNGAPGQELLVYHAASGTPSAQAMALLGSVATEPDLTPVDARPTR</sequence>
<organism evidence="2 3">
    <name type="scientific">Dactylosporangium aurantiacum</name>
    <dbReference type="NCBI Taxonomy" id="35754"/>
    <lineage>
        <taxon>Bacteria</taxon>
        <taxon>Bacillati</taxon>
        <taxon>Actinomycetota</taxon>
        <taxon>Actinomycetes</taxon>
        <taxon>Micromonosporales</taxon>
        <taxon>Micromonosporaceae</taxon>
        <taxon>Dactylosporangium</taxon>
    </lineage>
</organism>
<name>A0A9Q9IL20_9ACTN</name>
<reference evidence="2" key="1">
    <citation type="submission" date="2021-04" db="EMBL/GenBank/DDBJ databases">
        <title>Dactylosporangium aurantiacum NRRL B-8018 full assembly.</title>
        <authorList>
            <person name="Hartkoorn R.C."/>
            <person name="Beaudoing E."/>
            <person name="Hot D."/>
        </authorList>
    </citation>
    <scope>NUCLEOTIDE SEQUENCE</scope>
    <source>
        <strain evidence="2">NRRL B-8018</strain>
    </source>
</reference>
<dbReference type="Proteomes" id="UP001058003">
    <property type="component" value="Chromosome"/>
</dbReference>
<dbReference type="RefSeq" id="WP_052386714.1">
    <property type="nucleotide sequence ID" value="NZ_CP073767.1"/>
</dbReference>
<evidence type="ECO:0000313" key="2">
    <source>
        <dbReference type="EMBL" id="UWZ57606.1"/>
    </source>
</evidence>
<protein>
    <submittedName>
        <fullName evidence="2">Transcriptional regulator</fullName>
    </submittedName>
</protein>
<accession>A0A9Q9IL20</accession>
<dbReference type="KEGG" id="daur:Daura_16430"/>
<dbReference type="PANTHER" id="PTHR35010">
    <property type="entry name" value="BLL4672 PROTEIN-RELATED"/>
    <property type="match status" value="1"/>
</dbReference>
<evidence type="ECO:0000259" key="1">
    <source>
        <dbReference type="Pfam" id="PF17765"/>
    </source>
</evidence>
<dbReference type="OrthoDB" id="3608749at2"/>
<dbReference type="AlphaFoldDB" id="A0A9Q9IL20"/>